<dbReference type="Pfam" id="PF02875">
    <property type="entry name" value="Mur_ligase_C"/>
    <property type="match status" value="1"/>
</dbReference>
<dbReference type="GO" id="GO:0008360">
    <property type="term" value="P:regulation of cell shape"/>
    <property type="evidence" value="ECO:0007669"/>
    <property type="project" value="UniProtKB-KW"/>
</dbReference>
<evidence type="ECO:0000256" key="6">
    <source>
        <dbReference type="ARBA" id="ARBA00023316"/>
    </source>
</evidence>
<dbReference type="HAMAP" id="MF_00208">
    <property type="entry name" value="MurE"/>
    <property type="match status" value="1"/>
</dbReference>
<dbReference type="PANTHER" id="PTHR23135:SF4">
    <property type="entry name" value="UDP-N-ACETYLMURAMOYL-L-ALANYL-D-GLUTAMATE--2,6-DIAMINOPIMELATE LIGASE MURE HOMOLOG, CHLOROPLASTIC"/>
    <property type="match status" value="1"/>
</dbReference>
<dbReference type="GO" id="GO:0005524">
    <property type="term" value="F:ATP binding"/>
    <property type="evidence" value="ECO:0007669"/>
    <property type="project" value="UniProtKB-UniRule"/>
</dbReference>
<keyword evidence="2 7" id="KW-0132">Cell division</keyword>
<feature type="binding site" evidence="7">
    <location>
        <position position="465"/>
    </location>
    <ligand>
        <name>meso-2,6-diaminopimelate</name>
        <dbReference type="ChEBI" id="CHEBI:57791"/>
    </ligand>
</feature>
<dbReference type="GO" id="GO:0005737">
    <property type="term" value="C:cytoplasm"/>
    <property type="evidence" value="ECO:0007669"/>
    <property type="project" value="UniProtKB-SubCell"/>
</dbReference>
<evidence type="ECO:0000259" key="9">
    <source>
        <dbReference type="Pfam" id="PF01225"/>
    </source>
</evidence>
<comment type="PTM">
    <text evidence="7">Carboxylation is probably crucial for Mg(2+) binding and, consequently, for the gamma-phosphate positioning of ATP.</text>
</comment>
<keyword evidence="5 7" id="KW-0131">Cell cycle</keyword>
<dbReference type="AlphaFoldDB" id="A0A315ESK3"/>
<dbReference type="UniPathway" id="UPA00219"/>
<feature type="binding site" evidence="7">
    <location>
        <begin position="414"/>
        <end position="417"/>
    </location>
    <ligand>
        <name>meso-2,6-diaminopimelate</name>
        <dbReference type="ChEBI" id="CHEBI:57791"/>
    </ligand>
</feature>
<keyword evidence="7" id="KW-0963">Cytoplasm</keyword>
<reference evidence="12 13" key="1">
    <citation type="submission" date="2017-04" db="EMBL/GenBank/DDBJ databases">
        <title>Unexpected and diverse lifestyles within the genus Limnohabitans.</title>
        <authorList>
            <person name="Kasalicky V."/>
            <person name="Mehrshad M."/>
            <person name="Andrei S.-A."/>
            <person name="Salcher M."/>
            <person name="Kratochvilova H."/>
            <person name="Simek K."/>
            <person name="Ghai R."/>
        </authorList>
    </citation>
    <scope>NUCLEOTIDE SEQUENCE [LARGE SCALE GENOMIC DNA]</scope>
    <source>
        <strain evidence="12 13">MWH-C5</strain>
    </source>
</reference>
<keyword evidence="4 7" id="KW-0573">Peptidoglycan synthesis</keyword>
<dbReference type="InterPro" id="IPR036565">
    <property type="entry name" value="Mur-like_cat_sf"/>
</dbReference>
<comment type="function">
    <text evidence="7">Catalyzes the addition of meso-diaminopimelic acid to the nucleotide precursor UDP-N-acetylmuramoyl-L-alanyl-D-glutamate (UMAG) in the biosynthesis of bacterial cell-wall peptidoglycan.</text>
</comment>
<dbReference type="SUPFAM" id="SSF63418">
    <property type="entry name" value="MurE/MurF N-terminal domain"/>
    <property type="match status" value="1"/>
</dbReference>
<feature type="short sequence motif" description="Meso-diaminopimelate recognition motif" evidence="7">
    <location>
        <begin position="414"/>
        <end position="417"/>
    </location>
</feature>
<protein>
    <recommendedName>
        <fullName evidence="7">UDP-N-acetylmuramoyl-L-alanyl-D-glutamate--2,6-diaminopimelate ligase</fullName>
        <ecNumber evidence="7">6.3.2.13</ecNumber>
    </recommendedName>
    <alternativeName>
        <fullName evidence="7">Meso-A2pm-adding enzyme</fullName>
    </alternativeName>
    <alternativeName>
        <fullName evidence="7">Meso-diaminopimelate-adding enzyme</fullName>
    </alternativeName>
    <alternativeName>
        <fullName evidence="7">UDP-MurNAc-L-Ala-D-Glu:meso-diaminopimelate ligase</fullName>
    </alternativeName>
    <alternativeName>
        <fullName evidence="7">UDP-MurNAc-tripeptide synthetase</fullName>
    </alternativeName>
    <alternativeName>
        <fullName evidence="7">UDP-N-acetylmuramyl-tripeptide synthetase</fullName>
    </alternativeName>
</protein>
<evidence type="ECO:0000313" key="12">
    <source>
        <dbReference type="EMBL" id="PUE59755.1"/>
    </source>
</evidence>
<dbReference type="EMBL" id="NESP01000001">
    <property type="protein sequence ID" value="PUE59755.1"/>
    <property type="molecule type" value="Genomic_DNA"/>
</dbReference>
<dbReference type="Proteomes" id="UP000251341">
    <property type="component" value="Unassembled WGS sequence"/>
</dbReference>
<feature type="binding site" evidence="7">
    <location>
        <position position="187"/>
    </location>
    <ligand>
        <name>UDP-N-acetyl-alpha-D-muramoyl-L-alanyl-D-glutamate</name>
        <dbReference type="ChEBI" id="CHEBI:83900"/>
    </ligand>
</feature>
<dbReference type="Gene3D" id="3.40.1390.10">
    <property type="entry name" value="MurE/MurF, N-terminal domain"/>
    <property type="match status" value="1"/>
</dbReference>
<dbReference type="GO" id="GO:0000287">
    <property type="term" value="F:magnesium ion binding"/>
    <property type="evidence" value="ECO:0007669"/>
    <property type="project" value="UniProtKB-UniRule"/>
</dbReference>
<feature type="binding site" evidence="7">
    <location>
        <position position="179"/>
    </location>
    <ligand>
        <name>UDP-N-acetyl-alpha-D-muramoyl-L-alanyl-D-glutamate</name>
        <dbReference type="ChEBI" id="CHEBI:83900"/>
    </ligand>
</feature>
<evidence type="ECO:0000256" key="5">
    <source>
        <dbReference type="ARBA" id="ARBA00023306"/>
    </source>
</evidence>
<evidence type="ECO:0000256" key="7">
    <source>
        <dbReference type="HAMAP-Rule" id="MF_00208"/>
    </source>
</evidence>
<evidence type="ECO:0000259" key="11">
    <source>
        <dbReference type="Pfam" id="PF08245"/>
    </source>
</evidence>
<dbReference type="SUPFAM" id="SSF53244">
    <property type="entry name" value="MurD-like peptide ligases, peptide-binding domain"/>
    <property type="match status" value="1"/>
</dbReference>
<comment type="caution">
    <text evidence="12">The sequence shown here is derived from an EMBL/GenBank/DDBJ whole genome shotgun (WGS) entry which is preliminary data.</text>
</comment>
<dbReference type="Pfam" id="PF01225">
    <property type="entry name" value="Mur_ligase"/>
    <property type="match status" value="1"/>
</dbReference>
<accession>A0A315ESK3</accession>
<feature type="domain" description="Mur ligase N-terminal catalytic" evidence="9">
    <location>
        <begin position="23"/>
        <end position="66"/>
    </location>
</feature>
<feature type="binding site" evidence="7">
    <location>
        <begin position="152"/>
        <end position="153"/>
    </location>
    <ligand>
        <name>UDP-N-acetyl-alpha-D-muramoyl-L-alanyl-D-glutamate</name>
        <dbReference type="ChEBI" id="CHEBI:83900"/>
    </ligand>
</feature>
<keyword evidence="7" id="KW-0547">Nucleotide-binding</keyword>
<dbReference type="GO" id="GO:0051301">
    <property type="term" value="P:cell division"/>
    <property type="evidence" value="ECO:0007669"/>
    <property type="project" value="UniProtKB-KW"/>
</dbReference>
<dbReference type="PANTHER" id="PTHR23135">
    <property type="entry name" value="MUR LIGASE FAMILY MEMBER"/>
    <property type="match status" value="1"/>
</dbReference>
<dbReference type="RefSeq" id="WP_108402281.1">
    <property type="nucleotide sequence ID" value="NZ_NESP01000001.1"/>
</dbReference>
<evidence type="ECO:0000256" key="2">
    <source>
        <dbReference type="ARBA" id="ARBA00022618"/>
    </source>
</evidence>
<dbReference type="GO" id="GO:0071555">
    <property type="term" value="P:cell wall organization"/>
    <property type="evidence" value="ECO:0007669"/>
    <property type="project" value="UniProtKB-KW"/>
</dbReference>
<keyword evidence="7" id="KW-0460">Magnesium</keyword>
<comment type="similarity">
    <text evidence="1 7">Belongs to the MurCDEF family. MurE subfamily.</text>
</comment>
<keyword evidence="7" id="KW-0067">ATP-binding</keyword>
<sequence length="498" mass="52629">MKRLHNPQDAAQWLRTQVRGVLHTDSRRVGAGDGFIAWPGGVTDGRQFVASALKQGATACVVEHSGAEAFAWGDSEAIATYDGLKAASGPIAAAYYEQPSHALDVLAITGTNGKTSTAWWLAHALQNAGKRCAMVGTLGVGEVGHLEVTGMTTPDPVLLQARLRAMVEAGVNACAIEASSIGLAEHRLDGTQVRVAMFTNFTQDHLDYHGDMTSYWQAKLALFSWAGLQAAVVNVDDAQGAALAVQLQARGDVHVWTVSCAADATMGSQHIVARHIQHGARGLCFEVVEGEETHMLDTQLVGLYNVSNVLGVIACMRALGYSLADAVQACRVLPAVPGRMQTVGEAGEPLVVIDYAHTPDAVAQAVQALLPLAQSRGGELTCVLGCGGDRDAAKRPLMAAAAEQYAQHVVLTSDNPRSEDPQTILNHMLAGLKNAAKTIVVADRAQAIAQTVQRARAQDVVLVAGKGHEDYQEIAGVKYPFSDVQHARDALAQRGAHV</sequence>
<evidence type="ECO:0000259" key="10">
    <source>
        <dbReference type="Pfam" id="PF02875"/>
    </source>
</evidence>
<dbReference type="InterPro" id="IPR036615">
    <property type="entry name" value="Mur_ligase_C_dom_sf"/>
</dbReference>
<feature type="binding site" evidence="7">
    <location>
        <position position="469"/>
    </location>
    <ligand>
        <name>meso-2,6-diaminopimelate</name>
        <dbReference type="ChEBI" id="CHEBI:57791"/>
    </ligand>
</feature>
<comment type="pathway">
    <text evidence="7 8">Cell wall biogenesis; peptidoglycan biosynthesis.</text>
</comment>
<evidence type="ECO:0000313" key="13">
    <source>
        <dbReference type="Proteomes" id="UP000251341"/>
    </source>
</evidence>
<feature type="binding site" evidence="7">
    <location>
        <begin position="110"/>
        <end position="116"/>
    </location>
    <ligand>
        <name>ATP</name>
        <dbReference type="ChEBI" id="CHEBI:30616"/>
    </ligand>
</feature>
<dbReference type="EC" id="6.3.2.13" evidence="7"/>
<comment type="catalytic activity">
    <reaction evidence="7">
        <text>UDP-N-acetyl-alpha-D-muramoyl-L-alanyl-D-glutamate + meso-2,6-diaminopimelate + ATP = UDP-N-acetyl-alpha-D-muramoyl-L-alanyl-gamma-D-glutamyl-meso-2,6-diaminopimelate + ADP + phosphate + H(+)</text>
        <dbReference type="Rhea" id="RHEA:23676"/>
        <dbReference type="ChEBI" id="CHEBI:15378"/>
        <dbReference type="ChEBI" id="CHEBI:30616"/>
        <dbReference type="ChEBI" id="CHEBI:43474"/>
        <dbReference type="ChEBI" id="CHEBI:57791"/>
        <dbReference type="ChEBI" id="CHEBI:83900"/>
        <dbReference type="ChEBI" id="CHEBI:83905"/>
        <dbReference type="ChEBI" id="CHEBI:456216"/>
        <dbReference type="EC" id="6.3.2.13"/>
    </reaction>
</comment>
<feature type="domain" description="Mur ligase central" evidence="11">
    <location>
        <begin position="108"/>
        <end position="315"/>
    </location>
</feature>
<dbReference type="GO" id="GO:0009252">
    <property type="term" value="P:peptidoglycan biosynthetic process"/>
    <property type="evidence" value="ECO:0007669"/>
    <property type="project" value="UniProtKB-UniRule"/>
</dbReference>
<evidence type="ECO:0000256" key="4">
    <source>
        <dbReference type="ARBA" id="ARBA00022984"/>
    </source>
</evidence>
<dbReference type="NCBIfam" id="TIGR01085">
    <property type="entry name" value="murE"/>
    <property type="match status" value="1"/>
</dbReference>
<feature type="binding site" evidence="7">
    <location>
        <position position="26"/>
    </location>
    <ligand>
        <name>UDP-N-acetyl-alpha-D-muramoyl-L-alanyl-D-glutamate</name>
        <dbReference type="ChEBI" id="CHEBI:83900"/>
    </ligand>
</feature>
<evidence type="ECO:0000256" key="8">
    <source>
        <dbReference type="RuleBase" id="RU004135"/>
    </source>
</evidence>
<dbReference type="InterPro" id="IPR013221">
    <property type="entry name" value="Mur_ligase_cen"/>
</dbReference>
<keyword evidence="13" id="KW-1185">Reference proteome</keyword>
<dbReference type="InterPro" id="IPR035911">
    <property type="entry name" value="MurE/MurF_N"/>
</dbReference>
<dbReference type="InterPro" id="IPR004101">
    <property type="entry name" value="Mur_ligase_C"/>
</dbReference>
<dbReference type="NCBIfam" id="NF001126">
    <property type="entry name" value="PRK00139.1-4"/>
    <property type="match status" value="1"/>
</dbReference>
<dbReference type="Pfam" id="PF08245">
    <property type="entry name" value="Mur_ligase_M"/>
    <property type="match status" value="1"/>
</dbReference>
<comment type="caution">
    <text evidence="7">Lacks conserved residue(s) required for the propagation of feature annotation.</text>
</comment>
<feature type="domain" description="Mur ligase C-terminal" evidence="10">
    <location>
        <begin position="338"/>
        <end position="467"/>
    </location>
</feature>
<comment type="cofactor">
    <cofactor evidence="7">
        <name>Mg(2+)</name>
        <dbReference type="ChEBI" id="CHEBI:18420"/>
    </cofactor>
</comment>
<organism evidence="12 13">
    <name type="scientific">Limnohabitans curvus</name>
    <dbReference type="NCBI Taxonomy" id="323423"/>
    <lineage>
        <taxon>Bacteria</taxon>
        <taxon>Pseudomonadati</taxon>
        <taxon>Pseudomonadota</taxon>
        <taxon>Betaproteobacteria</taxon>
        <taxon>Burkholderiales</taxon>
        <taxon>Comamonadaceae</taxon>
        <taxon>Limnohabitans</taxon>
    </lineage>
</organism>
<name>A0A315ESK3_9BURK</name>
<dbReference type="Gene3D" id="3.40.1190.10">
    <property type="entry name" value="Mur-like, catalytic domain"/>
    <property type="match status" value="1"/>
</dbReference>
<dbReference type="Gene3D" id="3.90.190.20">
    <property type="entry name" value="Mur ligase, C-terminal domain"/>
    <property type="match status" value="1"/>
</dbReference>
<dbReference type="InterPro" id="IPR005761">
    <property type="entry name" value="UDP-N-AcMur-Glu-dNH2Pim_ligase"/>
</dbReference>
<evidence type="ECO:0000256" key="1">
    <source>
        <dbReference type="ARBA" id="ARBA00005898"/>
    </source>
</evidence>
<evidence type="ECO:0000256" key="3">
    <source>
        <dbReference type="ARBA" id="ARBA00022960"/>
    </source>
</evidence>
<feature type="binding site" evidence="7">
    <location>
        <position position="390"/>
    </location>
    <ligand>
        <name>meso-2,6-diaminopimelate</name>
        <dbReference type="ChEBI" id="CHEBI:57791"/>
    </ligand>
</feature>
<dbReference type="GO" id="GO:0008765">
    <property type="term" value="F:UDP-N-acetylmuramoylalanyl-D-glutamate-2,6-diaminopimelate ligase activity"/>
    <property type="evidence" value="ECO:0007669"/>
    <property type="project" value="UniProtKB-UniRule"/>
</dbReference>
<proteinExistence type="inferred from homology"/>
<gene>
    <name evidence="7" type="primary">murE</name>
    <name evidence="12" type="ORF">B9Z44_09320</name>
</gene>
<keyword evidence="7 12" id="KW-0436">Ligase</keyword>
<feature type="modified residue" description="N6-carboxylysine" evidence="7">
    <location>
        <position position="219"/>
    </location>
</feature>
<dbReference type="InterPro" id="IPR000713">
    <property type="entry name" value="Mur_ligase_N"/>
</dbReference>
<dbReference type="SUPFAM" id="SSF53623">
    <property type="entry name" value="MurD-like peptide ligases, catalytic domain"/>
    <property type="match status" value="1"/>
</dbReference>
<keyword evidence="3 7" id="KW-0133">Cell shape</keyword>
<comment type="subcellular location">
    <subcellularLocation>
        <location evidence="7 8">Cytoplasm</location>
    </subcellularLocation>
</comment>
<keyword evidence="6 7" id="KW-0961">Cell wall biogenesis/degradation</keyword>